<feature type="domain" description="Chromo" evidence="2">
    <location>
        <begin position="41"/>
        <end position="100"/>
    </location>
</feature>
<dbReference type="EMBL" id="LGRX02009806">
    <property type="protein sequence ID" value="KAK3271369.1"/>
    <property type="molecule type" value="Genomic_DNA"/>
</dbReference>
<dbReference type="SUPFAM" id="SSF54160">
    <property type="entry name" value="Chromo domain-like"/>
    <property type="match status" value="1"/>
</dbReference>
<keyword evidence="4" id="KW-1185">Reference proteome</keyword>
<dbReference type="InterPro" id="IPR016197">
    <property type="entry name" value="Chromo-like_dom_sf"/>
</dbReference>
<feature type="region of interest" description="Disordered" evidence="1">
    <location>
        <begin position="94"/>
        <end position="134"/>
    </location>
</feature>
<reference evidence="3 4" key="1">
    <citation type="journal article" date="2015" name="Genome Biol. Evol.">
        <title>Comparative Genomics of a Bacterivorous Green Alga Reveals Evolutionary Causalities and Consequences of Phago-Mixotrophic Mode of Nutrition.</title>
        <authorList>
            <person name="Burns J.A."/>
            <person name="Paasch A."/>
            <person name="Narechania A."/>
            <person name="Kim E."/>
        </authorList>
    </citation>
    <scope>NUCLEOTIDE SEQUENCE [LARGE SCALE GENOMIC DNA]</scope>
    <source>
        <strain evidence="3 4">PLY_AMNH</strain>
    </source>
</reference>
<gene>
    <name evidence="3" type="ORF">CYMTET_20275</name>
</gene>
<feature type="compositionally biased region" description="Basic and acidic residues" evidence="1">
    <location>
        <begin position="110"/>
        <end position="119"/>
    </location>
</feature>
<dbReference type="Gene3D" id="2.40.50.40">
    <property type="match status" value="1"/>
</dbReference>
<proteinExistence type="predicted"/>
<dbReference type="AlphaFoldDB" id="A0AAE0L4D8"/>
<dbReference type="PROSITE" id="PS50013">
    <property type="entry name" value="CHROMO_2"/>
    <property type="match status" value="1"/>
</dbReference>
<name>A0AAE0L4D8_9CHLO</name>
<dbReference type="InterPro" id="IPR023780">
    <property type="entry name" value="Chromo_domain"/>
</dbReference>
<evidence type="ECO:0000313" key="4">
    <source>
        <dbReference type="Proteomes" id="UP001190700"/>
    </source>
</evidence>
<sequence>MGKRGHGIKRKSSYGVTLVAQGSGIIKRTQKSPFDPDDIEYAVREIKAERLSGVTPQFLIGWEGLSDKADTWEPIEHLLGHEDDICAFRAKRKENATAEEGEATARKKQRLSDSERNSAESDGFEESTGGKRRSSCWKYYKVQKDENGKVTHVKC</sequence>
<dbReference type="InterPro" id="IPR000953">
    <property type="entry name" value="Chromo/chromo_shadow_dom"/>
</dbReference>
<evidence type="ECO:0000259" key="2">
    <source>
        <dbReference type="PROSITE" id="PS50013"/>
    </source>
</evidence>
<comment type="caution">
    <text evidence="3">The sequence shown here is derived from an EMBL/GenBank/DDBJ whole genome shotgun (WGS) entry which is preliminary data.</text>
</comment>
<evidence type="ECO:0000256" key="1">
    <source>
        <dbReference type="SAM" id="MobiDB-lite"/>
    </source>
</evidence>
<organism evidence="3 4">
    <name type="scientific">Cymbomonas tetramitiformis</name>
    <dbReference type="NCBI Taxonomy" id="36881"/>
    <lineage>
        <taxon>Eukaryota</taxon>
        <taxon>Viridiplantae</taxon>
        <taxon>Chlorophyta</taxon>
        <taxon>Pyramimonadophyceae</taxon>
        <taxon>Pyramimonadales</taxon>
        <taxon>Pyramimonadaceae</taxon>
        <taxon>Cymbomonas</taxon>
    </lineage>
</organism>
<dbReference type="SMART" id="SM00298">
    <property type="entry name" value="CHROMO"/>
    <property type="match status" value="1"/>
</dbReference>
<protein>
    <recommendedName>
        <fullName evidence="2">Chromo domain-containing protein</fullName>
    </recommendedName>
</protein>
<dbReference type="Proteomes" id="UP001190700">
    <property type="component" value="Unassembled WGS sequence"/>
</dbReference>
<dbReference type="Pfam" id="PF00385">
    <property type="entry name" value="Chromo"/>
    <property type="match status" value="1"/>
</dbReference>
<dbReference type="CDD" id="cd00024">
    <property type="entry name" value="CD_CSD"/>
    <property type="match status" value="1"/>
</dbReference>
<accession>A0AAE0L4D8</accession>
<evidence type="ECO:0000313" key="3">
    <source>
        <dbReference type="EMBL" id="KAK3271369.1"/>
    </source>
</evidence>